<reference evidence="2 3" key="1">
    <citation type="submission" date="2017-02" db="EMBL/GenBank/DDBJ databases">
        <title>Pseudoalteromonas ulvae TC14 Genome.</title>
        <authorList>
            <person name="Molmeret M."/>
        </authorList>
    </citation>
    <scope>NUCLEOTIDE SEQUENCE [LARGE SCALE GENOMIC DNA]</scope>
    <source>
        <strain evidence="2">TC14</strain>
    </source>
</reference>
<dbReference type="AlphaFoldDB" id="A0A244CTM3"/>
<dbReference type="OrthoDB" id="9796958at2"/>
<keyword evidence="3" id="KW-1185">Reference proteome</keyword>
<sequence length="185" mass="19976">MLNKQTTGLLVIDIQGTLATLVHDSERMIAQTQTLLKGAQLLGLPILAVEQNPDKLGGTVPSLAEYLPAAPVTKMTFDACGNPDFSDKIQQSVNEGITQWLVVGIEAHICVYQTVMSLLSQGLQVELVTECLSSRTLSNKELAIANMLQAGARQTSVEMCLFELMGDCLAPEFKSVLKLIKSINS</sequence>
<dbReference type="EMBL" id="MWPV01000001">
    <property type="protein sequence ID" value="OUL58806.1"/>
    <property type="molecule type" value="Genomic_DNA"/>
</dbReference>
<dbReference type="PANTHER" id="PTHR14119">
    <property type="entry name" value="HYDROLASE"/>
    <property type="match status" value="1"/>
</dbReference>
<organism evidence="2 3">
    <name type="scientific">Pseudoalteromonas ulvae</name>
    <dbReference type="NCBI Taxonomy" id="107327"/>
    <lineage>
        <taxon>Bacteria</taxon>
        <taxon>Pseudomonadati</taxon>
        <taxon>Pseudomonadota</taxon>
        <taxon>Gammaproteobacteria</taxon>
        <taxon>Alteromonadales</taxon>
        <taxon>Pseudoalteromonadaceae</taxon>
        <taxon>Pseudoalteromonas</taxon>
    </lineage>
</organism>
<comment type="caution">
    <text evidence="2">The sequence shown here is derived from an EMBL/GenBank/DDBJ whole genome shotgun (WGS) entry which is preliminary data.</text>
</comment>
<keyword evidence="2" id="KW-0378">Hydrolase</keyword>
<evidence type="ECO:0000313" key="2">
    <source>
        <dbReference type="EMBL" id="OUL58806.1"/>
    </source>
</evidence>
<name>A0A244CTM3_PSEDV</name>
<dbReference type="InterPro" id="IPR036380">
    <property type="entry name" value="Isochorismatase-like_sf"/>
</dbReference>
<protein>
    <submittedName>
        <fullName evidence="2">Hydrolase</fullName>
    </submittedName>
</protein>
<dbReference type="InterPro" id="IPR000868">
    <property type="entry name" value="Isochorismatase-like_dom"/>
</dbReference>
<evidence type="ECO:0000313" key="3">
    <source>
        <dbReference type="Proteomes" id="UP000194841"/>
    </source>
</evidence>
<proteinExistence type="predicted"/>
<dbReference type="RefSeq" id="WP_086742185.1">
    <property type="nucleotide sequence ID" value="NZ_MWPV01000001.1"/>
</dbReference>
<dbReference type="SUPFAM" id="SSF52499">
    <property type="entry name" value="Isochorismatase-like hydrolases"/>
    <property type="match status" value="1"/>
</dbReference>
<dbReference type="PANTHER" id="PTHR14119:SF3">
    <property type="entry name" value="ISOCHORISMATASE DOMAIN-CONTAINING PROTEIN 2"/>
    <property type="match status" value="1"/>
</dbReference>
<feature type="domain" description="Isochorismatase-like" evidence="1">
    <location>
        <begin position="8"/>
        <end position="158"/>
    </location>
</feature>
<evidence type="ECO:0000259" key="1">
    <source>
        <dbReference type="Pfam" id="PF00857"/>
    </source>
</evidence>
<dbReference type="InterPro" id="IPR050993">
    <property type="entry name" value="Isochorismatase_domain"/>
</dbReference>
<dbReference type="GO" id="GO:0016787">
    <property type="term" value="F:hydrolase activity"/>
    <property type="evidence" value="ECO:0007669"/>
    <property type="project" value="UniProtKB-KW"/>
</dbReference>
<gene>
    <name evidence="2" type="ORF">B1199_00530</name>
</gene>
<dbReference type="Pfam" id="PF00857">
    <property type="entry name" value="Isochorismatase"/>
    <property type="match status" value="1"/>
</dbReference>
<dbReference type="Gene3D" id="3.40.50.850">
    <property type="entry name" value="Isochorismatase-like"/>
    <property type="match status" value="1"/>
</dbReference>
<accession>A0A244CTM3</accession>
<dbReference type="Proteomes" id="UP000194841">
    <property type="component" value="Unassembled WGS sequence"/>
</dbReference>